<dbReference type="EMBL" id="BONI01000085">
    <property type="protein sequence ID" value="GIG10337.1"/>
    <property type="molecule type" value="Genomic_DNA"/>
</dbReference>
<reference evidence="1 2" key="1">
    <citation type="submission" date="2021-01" db="EMBL/GenBank/DDBJ databases">
        <title>Whole genome shotgun sequence of Catellatospora coxensis NBRC 107359.</title>
        <authorList>
            <person name="Komaki H."/>
            <person name="Tamura T."/>
        </authorList>
    </citation>
    <scope>NUCLEOTIDE SEQUENCE [LARGE SCALE GENOMIC DNA]</scope>
    <source>
        <strain evidence="1 2">NBRC 107359</strain>
    </source>
</reference>
<protein>
    <submittedName>
        <fullName evidence="1">Uncharacterized protein</fullName>
    </submittedName>
</protein>
<dbReference type="Proteomes" id="UP000630887">
    <property type="component" value="Unassembled WGS sequence"/>
</dbReference>
<proteinExistence type="predicted"/>
<accession>A0A8J3PAY9</accession>
<keyword evidence="2" id="KW-1185">Reference proteome</keyword>
<comment type="caution">
    <text evidence="1">The sequence shown here is derived from an EMBL/GenBank/DDBJ whole genome shotgun (WGS) entry which is preliminary data.</text>
</comment>
<dbReference type="AlphaFoldDB" id="A0A8J3PAY9"/>
<evidence type="ECO:0000313" key="1">
    <source>
        <dbReference type="EMBL" id="GIG10337.1"/>
    </source>
</evidence>
<evidence type="ECO:0000313" key="2">
    <source>
        <dbReference type="Proteomes" id="UP000630887"/>
    </source>
</evidence>
<organism evidence="1 2">
    <name type="scientific">Catellatospora coxensis</name>
    <dbReference type="NCBI Taxonomy" id="310354"/>
    <lineage>
        <taxon>Bacteria</taxon>
        <taxon>Bacillati</taxon>
        <taxon>Actinomycetota</taxon>
        <taxon>Actinomycetes</taxon>
        <taxon>Micromonosporales</taxon>
        <taxon>Micromonosporaceae</taxon>
        <taxon>Catellatospora</taxon>
    </lineage>
</organism>
<sequence length="78" mass="7811">MRGILPHARKTVHCGVGKGTVCAGPAGRRAAPPPPAVTVIPGEAPWRVKKGTFYNAERREGALPLGSGQAVGAGGGEG</sequence>
<gene>
    <name evidence="1" type="ORF">Cco03nite_70370</name>
</gene>
<name>A0A8J3PAY9_9ACTN</name>